<dbReference type="CDD" id="cd01236">
    <property type="entry name" value="PH_RIP"/>
    <property type="match status" value="1"/>
</dbReference>
<feature type="coiled-coil region" evidence="1">
    <location>
        <begin position="901"/>
        <end position="959"/>
    </location>
</feature>
<dbReference type="InParanoid" id="A0A6J2XIY2"/>
<protein>
    <submittedName>
        <fullName evidence="5">Protein outspread</fullName>
    </submittedName>
</protein>
<dbReference type="PANTHER" id="PTHR17271">
    <property type="entry name" value="PLECKSTRIN HOMOLOGY PH DOMAIN-CONTAINING PROTEIN"/>
    <property type="match status" value="1"/>
</dbReference>
<dbReference type="KEGG" id="soy:115878659"/>
<dbReference type="Proteomes" id="UP000504635">
    <property type="component" value="Unplaced"/>
</dbReference>
<reference evidence="5" key="1">
    <citation type="submission" date="2025-08" db="UniProtKB">
        <authorList>
            <consortium name="RefSeq"/>
        </authorList>
    </citation>
    <scope>IDENTIFICATION</scope>
    <source>
        <tissue evidence="5">Gonads</tissue>
    </source>
</reference>
<proteinExistence type="predicted"/>
<organism evidence="4 5">
    <name type="scientific">Sitophilus oryzae</name>
    <name type="common">Rice weevil</name>
    <name type="synonym">Curculio oryzae</name>
    <dbReference type="NCBI Taxonomy" id="7048"/>
    <lineage>
        <taxon>Eukaryota</taxon>
        <taxon>Metazoa</taxon>
        <taxon>Ecdysozoa</taxon>
        <taxon>Arthropoda</taxon>
        <taxon>Hexapoda</taxon>
        <taxon>Insecta</taxon>
        <taxon>Pterygota</taxon>
        <taxon>Neoptera</taxon>
        <taxon>Endopterygota</taxon>
        <taxon>Coleoptera</taxon>
        <taxon>Polyphaga</taxon>
        <taxon>Cucujiformia</taxon>
        <taxon>Curculionidae</taxon>
        <taxon>Dryophthorinae</taxon>
        <taxon>Sitophilus</taxon>
    </lineage>
</organism>
<evidence type="ECO:0000256" key="2">
    <source>
        <dbReference type="SAM" id="MobiDB-lite"/>
    </source>
</evidence>
<dbReference type="GeneID" id="115878659"/>
<evidence type="ECO:0000313" key="4">
    <source>
        <dbReference type="Proteomes" id="UP000504635"/>
    </source>
</evidence>
<accession>A0A6J2XIY2</accession>
<dbReference type="Pfam" id="PF00169">
    <property type="entry name" value="PH"/>
    <property type="match status" value="2"/>
</dbReference>
<name>A0A6J2XIY2_SITOR</name>
<feature type="domain" description="PH" evidence="3">
    <location>
        <begin position="40"/>
        <end position="146"/>
    </location>
</feature>
<feature type="coiled-coil region" evidence="1">
    <location>
        <begin position="1445"/>
        <end position="1538"/>
    </location>
</feature>
<feature type="region of interest" description="Disordered" evidence="2">
    <location>
        <begin position="243"/>
        <end position="262"/>
    </location>
</feature>
<dbReference type="CTD" id="34850"/>
<dbReference type="InterPro" id="IPR011993">
    <property type="entry name" value="PH-like_dom_sf"/>
</dbReference>
<sequence length="1553" mass="178116">MSQCKKFKSNIFHKSKCSNCFRQKEEHSAEALECNRASRSVARSGYLFVAPDWDFSVPLNRTKRWQRRYFVLYDDGELTYAVDEHPDTVPQGSVAMSTVLEVTGAEQITGHPHSVALTSPDHVTFIKATNRDDARLWAEVLAVFPRRPKRNATFPGGRASPSLPQFGRSASPQPPRSRLLNVSGASPRANFETPPLKEERGLLNANVSYKDKQSRALEIPHTRPVWVPEETLGVTIEDPISGSYREHTISSGSPPTRDKLQGDDKVKVRLDWRHERLRDIATALTDRSLESSLTLPSEGLLNRKKGWLWIKSSDNDWVRRWVVLCSPLLNIYIEQDTATPEISKELSDITSYTELPTETNSKYALEIQWPNHILTLGAVTQSTRSSWVQALKRVVPMEAVISVSESASQSFAFSSDEEYKTASEGGRRESGDWSEVPSSQFITLVSLKAKDRSRLRLRPRSQSRQSTLDSTSTDELDCVKEWPITNVDKRNHTDQNNSVILALQNKLQKSTHEIACLEEEILRLKKLQSEASLREKQAKETLKIFEKNEQELNQRNSEVENKFIMEQKILQERLMEAEEVSRTFEKKYGILLQMLASLQDEVASSNNKLEINRKENESLHKKLQEFDKTYYLKTKGIKFNSLADLTNVDLETDIDALGTDKLKEYCLDLKCRFERAVIEIITIKKEFQTIERNFDSLEMTNYALKQSIELINNEHQAEVNLLVARLDHLTSKLNTVEKQLRTKVRSEGRDKRRSLSLKGREYFCINKELEGKVTELEAKILSLEKGQSKTTYKRDKSNERSSPVDDKTRRRFRRKSLESASSLEPLELIMRLSNLETKVACTTMSTEYLNALGNSSDLIKLTEKHSDLDHILFSAKSKVIECMHSVKLLKSKRTSLSSDRLMFLENTLKELNDILNIETKDHVNPIETRIINSSTESTVKQLEKILVEKLTRLAEKKKKLYGKGLLDTHTRLQILAEKISYENILVDRIQKALRSPISGEPVCKRLIDKETRETAYLIMDLQNKLNGVGSNQPPVCRTGVEYLSKVLAKYLMAGKRIGEYINVVQNNGPTLNILLDEQQKLDVMLDIYKATKLPQLADVLANKAYNMSKLDTSQLNKETTEEFTRMAENVVNTELIQSEINHVLLRAAHIYKSNLEADHTFFFSFFASERAALELWSDSVENSLYNEINKCIIELTMNFKTSFEKLQKQNWKQKTDIKQSNTIVTSLLQDVADVIAHKALIDARISVLSGKCNIPIENTVKMENSILSNWLEQEKYSIHLENQSIIHINPNLELEFSCMLDQFSQQCLAGLEQLKLAQVTKYLTEFQVKIQEFQRRLEVPMLERFPLINNWSDVCQICKILGNELGKIEDVIEKLVSTNNLNQRPVSFTTEYLTHVENLRTAFRFALTSCKDLQQESALEQLQQLCERVLTSFEQWHRRAIQDLREAHALEVNVLKQEKEQALEEETQATLSALDAMKKAHLAEVEREIEKFKMKFTREQNNEIIDLSKRLSVKSMEAAALEEQLGCATRQLADAQQYILKLEKDPQFSSLKV</sequence>
<dbReference type="FunCoup" id="A0A6J2XIY2">
    <property type="interactions" value="317"/>
</dbReference>
<keyword evidence="4" id="KW-1185">Reference proteome</keyword>
<feature type="region of interest" description="Disordered" evidence="2">
    <location>
        <begin position="787"/>
        <end position="813"/>
    </location>
</feature>
<feature type="domain" description="PH" evidence="3">
    <location>
        <begin position="301"/>
        <end position="396"/>
    </location>
</feature>
<feature type="coiled-coil region" evidence="1">
    <location>
        <begin position="712"/>
        <end position="739"/>
    </location>
</feature>
<dbReference type="GO" id="GO:0015629">
    <property type="term" value="C:actin cytoskeleton"/>
    <property type="evidence" value="ECO:0007669"/>
    <property type="project" value="TreeGrafter"/>
</dbReference>
<dbReference type="PROSITE" id="PS50003">
    <property type="entry name" value="PH_DOMAIN"/>
    <property type="match status" value="2"/>
</dbReference>
<evidence type="ECO:0000256" key="1">
    <source>
        <dbReference type="SAM" id="Coils"/>
    </source>
</evidence>
<evidence type="ECO:0000259" key="3">
    <source>
        <dbReference type="PROSITE" id="PS50003"/>
    </source>
</evidence>
<feature type="compositionally biased region" description="Basic and acidic residues" evidence="2">
    <location>
        <begin position="792"/>
        <end position="808"/>
    </location>
</feature>
<dbReference type="InterPro" id="IPR052223">
    <property type="entry name" value="Actin_Cytoskeleton_Reg"/>
</dbReference>
<dbReference type="PANTHER" id="PTHR17271:SF1">
    <property type="entry name" value="PROTEIN OUTSPREAD"/>
    <property type="match status" value="1"/>
</dbReference>
<dbReference type="InterPro" id="IPR001849">
    <property type="entry name" value="PH_domain"/>
</dbReference>
<feature type="region of interest" description="Disordered" evidence="2">
    <location>
        <begin position="149"/>
        <end position="194"/>
    </location>
</feature>
<dbReference type="OrthoDB" id="9942268at2759"/>
<dbReference type="Gene3D" id="2.30.29.30">
    <property type="entry name" value="Pleckstrin-homology domain (PH domain)/Phosphotyrosine-binding domain (PTB)"/>
    <property type="match status" value="2"/>
</dbReference>
<dbReference type="GO" id="GO:0051015">
    <property type="term" value="F:actin filament binding"/>
    <property type="evidence" value="ECO:0007669"/>
    <property type="project" value="TreeGrafter"/>
</dbReference>
<keyword evidence="1" id="KW-0175">Coiled coil</keyword>
<dbReference type="SUPFAM" id="SSF50729">
    <property type="entry name" value="PH domain-like"/>
    <property type="match status" value="2"/>
</dbReference>
<feature type="coiled-coil region" evidence="1">
    <location>
        <begin position="500"/>
        <end position="562"/>
    </location>
</feature>
<evidence type="ECO:0000313" key="5">
    <source>
        <dbReference type="RefSeq" id="XP_030751066.1"/>
    </source>
</evidence>
<dbReference type="RefSeq" id="XP_030751066.1">
    <property type="nucleotide sequence ID" value="XM_030895206.1"/>
</dbReference>
<gene>
    <name evidence="5" type="primary">LOC115878659</name>
</gene>
<dbReference type="SMART" id="SM00233">
    <property type="entry name" value="PH"/>
    <property type="match status" value="2"/>
</dbReference>